<evidence type="ECO:0000259" key="9">
    <source>
        <dbReference type="PROSITE" id="PS51755"/>
    </source>
</evidence>
<comment type="caution">
    <text evidence="10">The sequence shown here is derived from an EMBL/GenBank/DDBJ whole genome shotgun (WGS) entry which is preliminary data.</text>
</comment>
<dbReference type="InterPro" id="IPR011006">
    <property type="entry name" value="CheY-like_superfamily"/>
</dbReference>
<keyword evidence="2" id="KW-0902">Two-component regulatory system</keyword>
<dbReference type="PROSITE" id="PS51755">
    <property type="entry name" value="OMPR_PHOB"/>
    <property type="match status" value="1"/>
</dbReference>
<proteinExistence type="predicted"/>
<evidence type="ECO:0000313" key="10">
    <source>
        <dbReference type="EMBL" id="MCY0389633.1"/>
    </source>
</evidence>
<evidence type="ECO:0000256" key="6">
    <source>
        <dbReference type="PROSITE-ProRule" id="PRU00169"/>
    </source>
</evidence>
<dbReference type="InterPro" id="IPR001867">
    <property type="entry name" value="OmpR/PhoB-type_DNA-bd"/>
</dbReference>
<dbReference type="PROSITE" id="PS50110">
    <property type="entry name" value="RESPONSE_REGULATORY"/>
    <property type="match status" value="1"/>
</dbReference>
<protein>
    <submittedName>
        <fullName evidence="10">Response regulator</fullName>
    </submittedName>
</protein>
<dbReference type="PANTHER" id="PTHR48111:SF4">
    <property type="entry name" value="DNA-BINDING DUAL TRANSCRIPTIONAL REGULATOR OMPR"/>
    <property type="match status" value="1"/>
</dbReference>
<name>A0ABT3ZSY1_9BURK</name>
<dbReference type="Gene3D" id="6.10.250.690">
    <property type="match status" value="1"/>
</dbReference>
<dbReference type="CDD" id="cd00383">
    <property type="entry name" value="trans_reg_C"/>
    <property type="match status" value="1"/>
</dbReference>
<feature type="domain" description="OmpR/PhoB-type" evidence="9">
    <location>
        <begin position="135"/>
        <end position="234"/>
    </location>
</feature>
<dbReference type="InterPro" id="IPR016032">
    <property type="entry name" value="Sig_transdc_resp-reg_C-effctor"/>
</dbReference>
<dbReference type="Pfam" id="PF00486">
    <property type="entry name" value="Trans_reg_C"/>
    <property type="match status" value="1"/>
</dbReference>
<evidence type="ECO:0000256" key="3">
    <source>
        <dbReference type="ARBA" id="ARBA00023015"/>
    </source>
</evidence>
<dbReference type="SUPFAM" id="SSF52172">
    <property type="entry name" value="CheY-like"/>
    <property type="match status" value="1"/>
</dbReference>
<evidence type="ECO:0000313" key="11">
    <source>
        <dbReference type="Proteomes" id="UP001082899"/>
    </source>
</evidence>
<dbReference type="SMART" id="SM00862">
    <property type="entry name" value="Trans_reg_C"/>
    <property type="match status" value="1"/>
</dbReference>
<dbReference type="RefSeq" id="WP_267849564.1">
    <property type="nucleotide sequence ID" value="NZ_JAPMXC010000011.1"/>
</dbReference>
<keyword evidence="1 6" id="KW-0597">Phosphoprotein</keyword>
<dbReference type="Gene3D" id="3.40.50.2300">
    <property type="match status" value="1"/>
</dbReference>
<dbReference type="Pfam" id="PF00072">
    <property type="entry name" value="Response_reg"/>
    <property type="match status" value="1"/>
</dbReference>
<evidence type="ECO:0000259" key="8">
    <source>
        <dbReference type="PROSITE" id="PS50110"/>
    </source>
</evidence>
<dbReference type="SUPFAM" id="SSF46894">
    <property type="entry name" value="C-terminal effector domain of the bipartite response regulators"/>
    <property type="match status" value="1"/>
</dbReference>
<reference evidence="10" key="1">
    <citation type="submission" date="2022-11" db="EMBL/GenBank/DDBJ databases">
        <title>Robbsia betulipollinis sp. nov., isolated from pollen of birch (Betula pendula).</title>
        <authorList>
            <person name="Shi H."/>
            <person name="Ambika Manirajan B."/>
            <person name="Ratering S."/>
            <person name="Geissler-Plaum R."/>
            <person name="Schnell S."/>
        </authorList>
    </citation>
    <scope>NUCLEOTIDE SEQUENCE</scope>
    <source>
        <strain evidence="10">Bb-Pol-6</strain>
    </source>
</reference>
<dbReference type="InterPro" id="IPR039420">
    <property type="entry name" value="WalR-like"/>
</dbReference>
<dbReference type="CDD" id="cd17574">
    <property type="entry name" value="REC_OmpR"/>
    <property type="match status" value="1"/>
</dbReference>
<feature type="DNA-binding region" description="OmpR/PhoB-type" evidence="7">
    <location>
        <begin position="135"/>
        <end position="234"/>
    </location>
</feature>
<evidence type="ECO:0000256" key="1">
    <source>
        <dbReference type="ARBA" id="ARBA00022553"/>
    </source>
</evidence>
<accession>A0ABT3ZSY1</accession>
<feature type="modified residue" description="4-aspartylphosphate" evidence="6">
    <location>
        <position position="53"/>
    </location>
</feature>
<sequence>METSVLIVDDDPAVRELLARYLSPRGYHVSALEEGVSLRERLARDRPSLVVLDVMMPGVDGLRMLAELRSVGDDIPVIMVTALGSVKDRVAGLEMGADDYIVKPFEPRELMARIDTVLRREASGVAAPPASAEGGEVFDFGRFRFDSMTRRLLCEGKPLPLRDSELALLNVFVRHPYRVLGREYLHHLLRGESISFRDRGFDVPIWRLRRVVEDDPSNPRHVQTVRGKGYVFVPNIDIS</sequence>
<keyword evidence="3" id="KW-0805">Transcription regulation</keyword>
<feature type="domain" description="Response regulatory" evidence="8">
    <location>
        <begin position="4"/>
        <end position="118"/>
    </location>
</feature>
<evidence type="ECO:0000256" key="4">
    <source>
        <dbReference type="ARBA" id="ARBA00023125"/>
    </source>
</evidence>
<evidence type="ECO:0000256" key="2">
    <source>
        <dbReference type="ARBA" id="ARBA00023012"/>
    </source>
</evidence>
<keyword evidence="5" id="KW-0804">Transcription</keyword>
<evidence type="ECO:0000256" key="5">
    <source>
        <dbReference type="ARBA" id="ARBA00023163"/>
    </source>
</evidence>
<keyword evidence="4 7" id="KW-0238">DNA-binding</keyword>
<dbReference type="InterPro" id="IPR001789">
    <property type="entry name" value="Sig_transdc_resp-reg_receiver"/>
</dbReference>
<organism evidence="10 11">
    <name type="scientific">Robbsia betulipollinis</name>
    <dbReference type="NCBI Taxonomy" id="2981849"/>
    <lineage>
        <taxon>Bacteria</taxon>
        <taxon>Pseudomonadati</taxon>
        <taxon>Pseudomonadota</taxon>
        <taxon>Betaproteobacteria</taxon>
        <taxon>Burkholderiales</taxon>
        <taxon>Burkholderiaceae</taxon>
        <taxon>Robbsia</taxon>
    </lineage>
</organism>
<gene>
    <name evidence="10" type="ORF">OVY01_21025</name>
</gene>
<dbReference type="PANTHER" id="PTHR48111">
    <property type="entry name" value="REGULATOR OF RPOS"/>
    <property type="match status" value="1"/>
</dbReference>
<evidence type="ECO:0000256" key="7">
    <source>
        <dbReference type="PROSITE-ProRule" id="PRU01091"/>
    </source>
</evidence>
<dbReference type="SMART" id="SM00448">
    <property type="entry name" value="REC"/>
    <property type="match status" value="1"/>
</dbReference>
<dbReference type="Gene3D" id="1.10.10.10">
    <property type="entry name" value="Winged helix-like DNA-binding domain superfamily/Winged helix DNA-binding domain"/>
    <property type="match status" value="1"/>
</dbReference>
<keyword evidence="11" id="KW-1185">Reference proteome</keyword>
<dbReference type="EMBL" id="JAPMXC010000011">
    <property type="protein sequence ID" value="MCY0389633.1"/>
    <property type="molecule type" value="Genomic_DNA"/>
</dbReference>
<dbReference type="InterPro" id="IPR036388">
    <property type="entry name" value="WH-like_DNA-bd_sf"/>
</dbReference>
<dbReference type="Proteomes" id="UP001082899">
    <property type="component" value="Unassembled WGS sequence"/>
</dbReference>